<dbReference type="Proteomes" id="UP000272503">
    <property type="component" value="Unassembled WGS sequence"/>
</dbReference>
<comment type="caution">
    <text evidence="1">The sequence shown here is derived from an EMBL/GenBank/DDBJ whole genome shotgun (WGS) entry which is preliminary data.</text>
</comment>
<evidence type="ECO:0000313" key="1">
    <source>
        <dbReference type="EMBL" id="RLP75362.1"/>
    </source>
</evidence>
<dbReference type="AlphaFoldDB" id="A0A3L7A7N1"/>
<proteinExistence type="predicted"/>
<reference evidence="1 2" key="1">
    <citation type="submission" date="2018-10" db="EMBL/GenBank/DDBJ databases">
        <authorList>
            <person name="Li J."/>
        </authorList>
    </citation>
    <scope>NUCLEOTIDE SEQUENCE [LARGE SCALE GENOMIC DNA]</scope>
    <source>
        <strain evidence="1 2">IF 016277</strain>
    </source>
</reference>
<sequence>MVFASKDAGEELAQVLKRFRAEGISAEPLIFGAHRKPEAVVIPYELYVALLPAIEDVEIAALVRQREGAGQAQPLSDIAAGLGLDPAQFH</sequence>
<organism evidence="1 2">
    <name type="scientific">Mycetocola tolaasinivorans</name>
    <dbReference type="NCBI Taxonomy" id="76635"/>
    <lineage>
        <taxon>Bacteria</taxon>
        <taxon>Bacillati</taxon>
        <taxon>Actinomycetota</taxon>
        <taxon>Actinomycetes</taxon>
        <taxon>Micrococcales</taxon>
        <taxon>Microbacteriaceae</taxon>
        <taxon>Mycetocola</taxon>
    </lineage>
</organism>
<keyword evidence="2" id="KW-1185">Reference proteome</keyword>
<gene>
    <name evidence="1" type="ORF">D9V32_10810</name>
</gene>
<accession>A0A3L7A7N1</accession>
<evidence type="ECO:0008006" key="3">
    <source>
        <dbReference type="Google" id="ProtNLM"/>
    </source>
</evidence>
<name>A0A3L7A7N1_9MICO</name>
<protein>
    <recommendedName>
        <fullName evidence="3">Type II toxin-antitoxin system Phd/YefM family antitoxin</fullName>
    </recommendedName>
</protein>
<evidence type="ECO:0000313" key="2">
    <source>
        <dbReference type="Proteomes" id="UP000272503"/>
    </source>
</evidence>
<dbReference type="EMBL" id="RCUX01000007">
    <property type="protein sequence ID" value="RLP75362.1"/>
    <property type="molecule type" value="Genomic_DNA"/>
</dbReference>